<dbReference type="Proteomes" id="UP000886808">
    <property type="component" value="Unassembled WGS sequence"/>
</dbReference>
<dbReference type="InterPro" id="IPR017790">
    <property type="entry name" value="Penicillin-binding_protein_2"/>
</dbReference>
<dbReference type="InterPro" id="IPR001460">
    <property type="entry name" value="PCN-bd_Tpept"/>
</dbReference>
<comment type="caution">
    <text evidence="16">The sequence shown here is derived from an EMBL/GenBank/DDBJ whole genome shotgun (WGS) entry which is preliminary data.</text>
</comment>
<evidence type="ECO:0000256" key="5">
    <source>
        <dbReference type="ARBA" id="ARBA00022519"/>
    </source>
</evidence>
<keyword evidence="7" id="KW-0812">Transmembrane</keyword>
<dbReference type="SUPFAM" id="SSF56601">
    <property type="entry name" value="beta-lactamase/transpeptidase-like"/>
    <property type="match status" value="1"/>
</dbReference>
<dbReference type="SUPFAM" id="SSF56519">
    <property type="entry name" value="Penicillin binding protein dimerisation domain"/>
    <property type="match status" value="1"/>
</dbReference>
<evidence type="ECO:0000256" key="12">
    <source>
        <dbReference type="ARBA" id="ARBA00023136"/>
    </source>
</evidence>
<sequence length="683" mass="75123">MDNKAKLLRRLVALFGIMSLLLCVTAAGLFSLQVINGEEYHEQAQNRLTTSSTVAASRGEIVDRYGRALVTNQSVYSLRIDYPHWDKENQNYTILSLVQLIKNSGSMPVDTLPISENAPFTYIGEEDSKERELLAEFAEEEGFGTDLTAEEMMANLRNYYGVEEVYSDANARTIVGIRYEMQQSGFSSYNSFIIASDVSMELIAQIKEQHTQFAGVNVETEAVRKYETTYAAHILGRITKIYKEDWPEYQAKGYNMNAMVGQQGVEKSFEEYLRGTDGTRSIETDANGNVTNIVEGTPPQPGNNCILTIDLDVQKAAEDSLAETLSSIDGAGGGAAVAIDVNSGQVLALASYPSYDLTLWNELYSTWSQDEQNKPLFNRAIQGAYQPGSTFKPLTAIAGLEEGVIDGSTIITCNHYYDQFESKKYKCLGTHGPINVLRALQKSCNIYFYETSYRLGGEKLEEWSRLFGFGQKTGIELEGERAGTASGPKNRAEMLINAPLLNPWQPGDVVTTGIGQSDNLMTPIQLANYTAAIANGGTLYKPTLLRSVKTYDYTGTVKAEESEIIRQIDISQETLDLVRTGMAEVTDDEGTAARTFADYRIKVAGKSGTAEHNEKDENGKYKGDHAVFIAYAPYDDPQIAVAVVGEYAKHGSDVAPIARDIFDAYFTDGGSVTDMGGENTLIK</sequence>
<evidence type="ECO:0000256" key="3">
    <source>
        <dbReference type="ARBA" id="ARBA00007171"/>
    </source>
</evidence>
<dbReference type="Pfam" id="PF03717">
    <property type="entry name" value="PBP_dimer"/>
    <property type="match status" value="1"/>
</dbReference>
<keyword evidence="5" id="KW-0997">Cell inner membrane</keyword>
<evidence type="ECO:0000256" key="1">
    <source>
        <dbReference type="ARBA" id="ARBA00004167"/>
    </source>
</evidence>
<dbReference type="GO" id="GO:0071972">
    <property type="term" value="F:peptidoglycan L,D-transpeptidase activity"/>
    <property type="evidence" value="ECO:0007669"/>
    <property type="project" value="TreeGrafter"/>
</dbReference>
<dbReference type="EC" id="3.4.16.4" evidence="16"/>
<evidence type="ECO:0000256" key="6">
    <source>
        <dbReference type="ARBA" id="ARBA00022670"/>
    </source>
</evidence>
<keyword evidence="4" id="KW-1003">Cell membrane</keyword>
<keyword evidence="10" id="KW-0573">Peptidoglycan synthesis</keyword>
<dbReference type="GO" id="GO:0006508">
    <property type="term" value="P:proteolysis"/>
    <property type="evidence" value="ECO:0007669"/>
    <property type="project" value="UniProtKB-KW"/>
</dbReference>
<evidence type="ECO:0000256" key="7">
    <source>
        <dbReference type="ARBA" id="ARBA00022692"/>
    </source>
</evidence>
<evidence type="ECO:0000256" key="10">
    <source>
        <dbReference type="ARBA" id="ARBA00022984"/>
    </source>
</evidence>
<keyword evidence="16" id="KW-0121">Carboxypeptidase</keyword>
<evidence type="ECO:0000259" key="15">
    <source>
        <dbReference type="Pfam" id="PF03717"/>
    </source>
</evidence>
<evidence type="ECO:0000256" key="9">
    <source>
        <dbReference type="ARBA" id="ARBA00022960"/>
    </source>
</evidence>
<dbReference type="NCBIfam" id="TIGR03423">
    <property type="entry name" value="pbp2_mrdA"/>
    <property type="match status" value="1"/>
</dbReference>
<comment type="subcellular location">
    <subcellularLocation>
        <location evidence="2">Cell membrane</location>
    </subcellularLocation>
    <subcellularLocation>
        <location evidence="1">Membrane</location>
        <topology evidence="1">Single-pass membrane protein</topology>
    </subcellularLocation>
</comment>
<keyword evidence="9" id="KW-0133">Cell shape</keyword>
<evidence type="ECO:0000256" key="8">
    <source>
        <dbReference type="ARBA" id="ARBA00022801"/>
    </source>
</evidence>
<protein>
    <submittedName>
        <fullName evidence="16">Penicillin-binding protein 2</fullName>
        <ecNumber evidence="16">3.4.16.4</ecNumber>
    </submittedName>
</protein>
<feature type="domain" description="Penicillin-binding protein transpeptidase" evidence="14">
    <location>
        <begin position="334"/>
        <end position="662"/>
    </location>
</feature>
<evidence type="ECO:0000256" key="2">
    <source>
        <dbReference type="ARBA" id="ARBA00004236"/>
    </source>
</evidence>
<dbReference type="EMBL" id="DXIE01000006">
    <property type="protein sequence ID" value="HIV61372.1"/>
    <property type="molecule type" value="Genomic_DNA"/>
</dbReference>
<evidence type="ECO:0000256" key="4">
    <source>
        <dbReference type="ARBA" id="ARBA00022475"/>
    </source>
</evidence>
<gene>
    <name evidence="16" type="primary">mrdA</name>
    <name evidence="16" type="ORF">H9746_00745</name>
</gene>
<evidence type="ECO:0000256" key="11">
    <source>
        <dbReference type="ARBA" id="ARBA00022989"/>
    </source>
</evidence>
<keyword evidence="11" id="KW-1133">Transmembrane helix</keyword>
<organism evidence="16 17">
    <name type="scientific">Candidatus Butyricicoccus avistercoris</name>
    <dbReference type="NCBI Taxonomy" id="2838518"/>
    <lineage>
        <taxon>Bacteria</taxon>
        <taxon>Bacillati</taxon>
        <taxon>Bacillota</taxon>
        <taxon>Clostridia</taxon>
        <taxon>Eubacteriales</taxon>
        <taxon>Butyricicoccaceae</taxon>
        <taxon>Butyricicoccus</taxon>
    </lineage>
</organism>
<dbReference type="Gene3D" id="1.10.10.1230">
    <property type="entry name" value="Penicillin-binding protein, N-terminal non-catalytic domain, head sub-domain"/>
    <property type="match status" value="1"/>
</dbReference>
<evidence type="ECO:0000313" key="16">
    <source>
        <dbReference type="EMBL" id="HIV61372.1"/>
    </source>
</evidence>
<dbReference type="PANTHER" id="PTHR30627">
    <property type="entry name" value="PEPTIDOGLYCAN D,D-TRANSPEPTIDASE"/>
    <property type="match status" value="1"/>
</dbReference>
<dbReference type="AlphaFoldDB" id="A0A9D1PHT4"/>
<dbReference type="GO" id="GO:0071555">
    <property type="term" value="P:cell wall organization"/>
    <property type="evidence" value="ECO:0007669"/>
    <property type="project" value="UniProtKB-KW"/>
</dbReference>
<dbReference type="Gene3D" id="3.40.710.10">
    <property type="entry name" value="DD-peptidase/beta-lactamase superfamily"/>
    <property type="match status" value="1"/>
</dbReference>
<keyword evidence="8 16" id="KW-0378">Hydrolase</keyword>
<feature type="domain" description="Penicillin-binding protein dimerisation" evidence="15">
    <location>
        <begin position="54"/>
        <end position="292"/>
    </location>
</feature>
<dbReference type="GO" id="GO:0008360">
    <property type="term" value="P:regulation of cell shape"/>
    <property type="evidence" value="ECO:0007669"/>
    <property type="project" value="UniProtKB-KW"/>
</dbReference>
<proteinExistence type="inferred from homology"/>
<dbReference type="GO" id="GO:0009002">
    <property type="term" value="F:serine-type D-Ala-D-Ala carboxypeptidase activity"/>
    <property type="evidence" value="ECO:0007669"/>
    <property type="project" value="UniProtKB-EC"/>
</dbReference>
<dbReference type="InterPro" id="IPR005311">
    <property type="entry name" value="PBP_dimer"/>
</dbReference>
<dbReference type="GO" id="GO:0009252">
    <property type="term" value="P:peptidoglycan biosynthetic process"/>
    <property type="evidence" value="ECO:0007669"/>
    <property type="project" value="UniProtKB-KW"/>
</dbReference>
<dbReference type="Pfam" id="PF00905">
    <property type="entry name" value="Transpeptidase"/>
    <property type="match status" value="1"/>
</dbReference>
<keyword evidence="6" id="KW-0645">Protease</keyword>
<dbReference type="InterPro" id="IPR036138">
    <property type="entry name" value="PBP_dimer_sf"/>
</dbReference>
<dbReference type="InterPro" id="IPR050515">
    <property type="entry name" value="Beta-lactam/transpept"/>
</dbReference>
<dbReference type="Gene3D" id="3.90.1310.10">
    <property type="entry name" value="Penicillin-binding protein 2a (Domain 2)"/>
    <property type="match status" value="1"/>
</dbReference>
<evidence type="ECO:0000313" key="17">
    <source>
        <dbReference type="Proteomes" id="UP000886808"/>
    </source>
</evidence>
<dbReference type="InterPro" id="IPR012338">
    <property type="entry name" value="Beta-lactam/transpept-like"/>
</dbReference>
<accession>A0A9D1PHT4</accession>
<comment type="similarity">
    <text evidence="3">Belongs to the transpeptidase family.</text>
</comment>
<dbReference type="PANTHER" id="PTHR30627:SF2">
    <property type="entry name" value="PEPTIDOGLYCAN D,D-TRANSPEPTIDASE MRDA"/>
    <property type="match status" value="1"/>
</dbReference>
<evidence type="ECO:0000256" key="13">
    <source>
        <dbReference type="ARBA" id="ARBA00023316"/>
    </source>
</evidence>
<keyword evidence="13" id="KW-0961">Cell wall biogenesis/degradation</keyword>
<name>A0A9D1PHT4_9FIRM</name>
<reference evidence="16" key="2">
    <citation type="submission" date="2021-04" db="EMBL/GenBank/DDBJ databases">
        <authorList>
            <person name="Gilroy R."/>
        </authorList>
    </citation>
    <scope>NUCLEOTIDE SEQUENCE</scope>
    <source>
        <strain evidence="16">CHK193-4272</strain>
    </source>
</reference>
<dbReference type="GO" id="GO:0008658">
    <property type="term" value="F:penicillin binding"/>
    <property type="evidence" value="ECO:0007669"/>
    <property type="project" value="InterPro"/>
</dbReference>
<reference evidence="16" key="1">
    <citation type="journal article" date="2021" name="PeerJ">
        <title>Extensive microbial diversity within the chicken gut microbiome revealed by metagenomics and culture.</title>
        <authorList>
            <person name="Gilroy R."/>
            <person name="Ravi A."/>
            <person name="Getino M."/>
            <person name="Pursley I."/>
            <person name="Horton D.L."/>
            <person name="Alikhan N.F."/>
            <person name="Baker D."/>
            <person name="Gharbi K."/>
            <person name="Hall N."/>
            <person name="Watson M."/>
            <person name="Adriaenssens E.M."/>
            <person name="Foster-Nyarko E."/>
            <person name="Jarju S."/>
            <person name="Secka A."/>
            <person name="Antonio M."/>
            <person name="Oren A."/>
            <person name="Chaudhuri R.R."/>
            <person name="La Ragione R."/>
            <person name="Hildebrand F."/>
            <person name="Pallen M.J."/>
        </authorList>
    </citation>
    <scope>NUCLEOTIDE SEQUENCE</scope>
    <source>
        <strain evidence="16">CHK193-4272</strain>
    </source>
</reference>
<evidence type="ECO:0000259" key="14">
    <source>
        <dbReference type="Pfam" id="PF00905"/>
    </source>
</evidence>
<keyword evidence="12" id="KW-0472">Membrane</keyword>
<dbReference type="GO" id="GO:0005886">
    <property type="term" value="C:plasma membrane"/>
    <property type="evidence" value="ECO:0007669"/>
    <property type="project" value="UniProtKB-SubCell"/>
</dbReference>